<keyword evidence="2" id="KW-1185">Reference proteome</keyword>
<accession>A0A1V8M5D6</accession>
<evidence type="ECO:0000313" key="2">
    <source>
        <dbReference type="Proteomes" id="UP000191980"/>
    </source>
</evidence>
<protein>
    <submittedName>
        <fullName evidence="1">Uncharacterized protein</fullName>
    </submittedName>
</protein>
<dbReference type="AlphaFoldDB" id="A0A1V8M5D6"/>
<evidence type="ECO:0000313" key="1">
    <source>
        <dbReference type="EMBL" id="OQK16777.1"/>
    </source>
</evidence>
<gene>
    <name evidence="1" type="ORF">AU255_02400</name>
</gene>
<sequence length="68" mass="8025">MMARFFVCVRTSLHIYELYDGKTCQRPDAKVVEQEQQLTVLAPVKKQKRQKYLEPLDQRLSTAVSRVR</sequence>
<reference evidence="1 2" key="1">
    <citation type="submission" date="2015-12" db="EMBL/GenBank/DDBJ databases">
        <authorList>
            <person name="Shamseldin A."/>
            <person name="Moawad H."/>
            <person name="Abd El-Rahim W.M."/>
            <person name="Sadowsky M.J."/>
        </authorList>
    </citation>
    <scope>NUCLEOTIDE SEQUENCE [LARGE SCALE GENOMIC DNA]</scope>
    <source>
        <strain evidence="1 2">WF1</strain>
    </source>
</reference>
<name>A0A1V8M5D6_9GAMM</name>
<proteinExistence type="predicted"/>
<dbReference type="Proteomes" id="UP000191980">
    <property type="component" value="Unassembled WGS sequence"/>
</dbReference>
<dbReference type="EMBL" id="LPUF01000001">
    <property type="protein sequence ID" value="OQK16777.1"/>
    <property type="molecule type" value="Genomic_DNA"/>
</dbReference>
<comment type="caution">
    <text evidence="1">The sequence shown here is derived from an EMBL/GenBank/DDBJ whole genome shotgun (WGS) entry which is preliminary data.</text>
</comment>
<organism evidence="1 2">
    <name type="scientific">Methyloprofundus sedimenti</name>
    <dbReference type="NCBI Taxonomy" id="1420851"/>
    <lineage>
        <taxon>Bacteria</taxon>
        <taxon>Pseudomonadati</taxon>
        <taxon>Pseudomonadota</taxon>
        <taxon>Gammaproteobacteria</taxon>
        <taxon>Methylococcales</taxon>
        <taxon>Methylococcaceae</taxon>
        <taxon>Methyloprofundus</taxon>
    </lineage>
</organism>